<organism evidence="7 8">
    <name type="scientific">Leptotrichia trevisanii</name>
    <dbReference type="NCBI Taxonomy" id="109328"/>
    <lineage>
        <taxon>Bacteria</taxon>
        <taxon>Fusobacteriati</taxon>
        <taxon>Fusobacteriota</taxon>
        <taxon>Fusobacteriia</taxon>
        <taxon>Fusobacteriales</taxon>
        <taxon>Leptotrichiaceae</taxon>
        <taxon>Leptotrichia</taxon>
    </lineage>
</organism>
<evidence type="ECO:0000256" key="2">
    <source>
        <dbReference type="ARBA" id="ARBA00022884"/>
    </source>
</evidence>
<dbReference type="Pfam" id="PF01479">
    <property type="entry name" value="S4"/>
    <property type="match status" value="1"/>
</dbReference>
<accession>A0A510KSN3</accession>
<dbReference type="InterPro" id="IPR018496">
    <property type="entry name" value="PsdUridine_synth_RsuA/RluB_CS"/>
</dbReference>
<dbReference type="CDD" id="cd00165">
    <property type="entry name" value="S4"/>
    <property type="match status" value="1"/>
</dbReference>
<comment type="similarity">
    <text evidence="1 5">Belongs to the pseudouridine synthase RsuA family.</text>
</comment>
<proteinExistence type="inferred from homology"/>
<dbReference type="PROSITE" id="PS50889">
    <property type="entry name" value="S4"/>
    <property type="match status" value="1"/>
</dbReference>
<name>A0A510KSN3_9FUSO</name>
<dbReference type="Gene3D" id="3.30.70.580">
    <property type="entry name" value="Pseudouridine synthase I, catalytic domain, N-terminal subdomain"/>
    <property type="match status" value="1"/>
</dbReference>
<dbReference type="FunFam" id="3.30.70.580:FF:000006">
    <property type="entry name" value="Pseudouridine synthase"/>
    <property type="match status" value="1"/>
</dbReference>
<dbReference type="NCBIfam" id="TIGR00093">
    <property type="entry name" value="pseudouridine synthase"/>
    <property type="match status" value="1"/>
</dbReference>
<dbReference type="PANTHER" id="PTHR47683:SF4">
    <property type="entry name" value="PSEUDOURIDINE SYNTHASE"/>
    <property type="match status" value="1"/>
</dbReference>
<dbReference type="GO" id="GO:0120159">
    <property type="term" value="F:rRNA pseudouridine synthase activity"/>
    <property type="evidence" value="ECO:0007669"/>
    <property type="project" value="UniProtKB-ARBA"/>
</dbReference>
<dbReference type="InterPro" id="IPR020094">
    <property type="entry name" value="TruA/RsuA/RluB/E/F_N"/>
</dbReference>
<keyword evidence="2 4" id="KW-0694">RNA-binding</keyword>
<dbReference type="Gene3D" id="3.30.70.1560">
    <property type="entry name" value="Alpha-L RNA-binding motif"/>
    <property type="match status" value="1"/>
</dbReference>
<dbReference type="GO" id="GO:0000455">
    <property type="term" value="P:enzyme-directed rRNA pseudouridine synthesis"/>
    <property type="evidence" value="ECO:0007669"/>
    <property type="project" value="UniProtKB-ARBA"/>
</dbReference>
<dbReference type="Pfam" id="PF00849">
    <property type="entry name" value="PseudoU_synth_2"/>
    <property type="match status" value="1"/>
</dbReference>
<dbReference type="InterPro" id="IPR002942">
    <property type="entry name" value="S4_RNA-bd"/>
</dbReference>
<dbReference type="EMBL" id="AP019840">
    <property type="protein sequence ID" value="BBM53053.1"/>
    <property type="molecule type" value="Genomic_DNA"/>
</dbReference>
<dbReference type="InterPro" id="IPR036986">
    <property type="entry name" value="S4_RNA-bd_sf"/>
</dbReference>
<dbReference type="PROSITE" id="PS01149">
    <property type="entry name" value="PSI_RSU"/>
    <property type="match status" value="1"/>
</dbReference>
<gene>
    <name evidence="7" type="ORF">JMUB3935_2033</name>
</gene>
<dbReference type="RefSeq" id="WP_146997262.1">
    <property type="nucleotide sequence ID" value="NZ_AP019840.1"/>
</dbReference>
<protein>
    <recommendedName>
        <fullName evidence="5">Pseudouridine synthase</fullName>
        <ecNumber evidence="5">5.4.99.-</ecNumber>
    </recommendedName>
</protein>
<dbReference type="SMART" id="SM00363">
    <property type="entry name" value="S4"/>
    <property type="match status" value="1"/>
</dbReference>
<evidence type="ECO:0000313" key="8">
    <source>
        <dbReference type="Proteomes" id="UP000321378"/>
    </source>
</evidence>
<dbReference type="InterPro" id="IPR020103">
    <property type="entry name" value="PsdUridine_synth_cat_dom_sf"/>
</dbReference>
<dbReference type="InterPro" id="IPR050343">
    <property type="entry name" value="RsuA_PseudoU_synthase"/>
</dbReference>
<dbReference type="GO" id="GO:0003723">
    <property type="term" value="F:RNA binding"/>
    <property type="evidence" value="ECO:0007669"/>
    <property type="project" value="UniProtKB-KW"/>
</dbReference>
<dbReference type="Proteomes" id="UP000321378">
    <property type="component" value="Chromosome"/>
</dbReference>
<dbReference type="STRING" id="1122173.GCA_000482505_00670"/>
<keyword evidence="3 5" id="KW-0413">Isomerase</keyword>
<dbReference type="Gene3D" id="3.10.290.10">
    <property type="entry name" value="RNA-binding S4 domain"/>
    <property type="match status" value="1"/>
</dbReference>
<evidence type="ECO:0000256" key="3">
    <source>
        <dbReference type="ARBA" id="ARBA00023235"/>
    </source>
</evidence>
<dbReference type="AlphaFoldDB" id="A0A510KSN3"/>
<reference evidence="7 8" key="1">
    <citation type="submission" date="2019-07" db="EMBL/GenBank/DDBJ databases">
        <title>Complete Genome Sequence of Leptotrichia trevisanii Strain JMUB3935.</title>
        <authorList>
            <person name="Watanabe S."/>
            <person name="Cui L."/>
        </authorList>
    </citation>
    <scope>NUCLEOTIDE SEQUENCE [LARGE SCALE GENOMIC DNA]</scope>
    <source>
        <strain evidence="7 8">JMUB3935</strain>
    </source>
</reference>
<dbReference type="InterPro" id="IPR000748">
    <property type="entry name" value="PsdUridine_synth_RsuA/RluB/E/F"/>
</dbReference>
<dbReference type="PANTHER" id="PTHR47683">
    <property type="entry name" value="PSEUDOURIDINE SYNTHASE FAMILY PROTEIN-RELATED"/>
    <property type="match status" value="1"/>
</dbReference>
<evidence type="ECO:0000313" key="7">
    <source>
        <dbReference type="EMBL" id="BBM53053.1"/>
    </source>
</evidence>
<evidence type="ECO:0000256" key="5">
    <source>
        <dbReference type="RuleBase" id="RU003887"/>
    </source>
</evidence>
<evidence type="ECO:0000256" key="1">
    <source>
        <dbReference type="ARBA" id="ARBA00008348"/>
    </source>
</evidence>
<dbReference type="SUPFAM" id="SSF55174">
    <property type="entry name" value="Alpha-L RNA-binding motif"/>
    <property type="match status" value="1"/>
</dbReference>
<dbReference type="InterPro" id="IPR006145">
    <property type="entry name" value="PsdUridine_synth_RsuA/RluA"/>
</dbReference>
<dbReference type="CDD" id="cd02553">
    <property type="entry name" value="PseudoU_synth_RsuA"/>
    <property type="match status" value="1"/>
</dbReference>
<feature type="domain" description="RNA-binding S4" evidence="6">
    <location>
        <begin position="1"/>
        <end position="63"/>
    </location>
</feature>
<evidence type="ECO:0000259" key="6">
    <source>
        <dbReference type="SMART" id="SM00363"/>
    </source>
</evidence>
<dbReference type="InterPro" id="IPR042092">
    <property type="entry name" value="PsdUridine_s_RsuA/RluB/E/F_cat"/>
</dbReference>
<evidence type="ECO:0000256" key="4">
    <source>
        <dbReference type="PROSITE-ProRule" id="PRU00182"/>
    </source>
</evidence>
<dbReference type="SUPFAM" id="SSF55120">
    <property type="entry name" value="Pseudouridine synthase"/>
    <property type="match status" value="1"/>
</dbReference>
<dbReference type="EC" id="5.4.99.-" evidence="5"/>
<sequence>MRLDKFLANSGIGTRKEVKDILKNRKISVNDIFVKDGKIQIDEKKDIVKYENKIVNYKPFVYIMMNKPAGVISATEDNHHKTVIDLLNDEYRTYDIFPVGRLDIDTEGLLLLTNDGVLSHNLLSPKKHVDKKYYVKIANPLSEDDIKMLENGIKLEENFVTKKAKVEIICNGSEKESKNSDFDENKNNKNENLVYITISEGKFHQVKRMFKAVNNEVLYLKRVKMGNLLLDEKLELGEYRELIEEELNNLKV</sequence>